<comment type="caution">
    <text evidence="1">The sequence shown here is derived from an EMBL/GenBank/DDBJ whole genome shotgun (WGS) entry which is preliminary data.</text>
</comment>
<name>A0A8H9KRA3_9MICO</name>
<dbReference type="RefSeq" id="WP_156971780.1">
    <property type="nucleotide sequence ID" value="NZ_BMEA01000001.1"/>
</dbReference>
<reference evidence="1" key="1">
    <citation type="journal article" date="2014" name="Int. J. Syst. Evol. Microbiol.">
        <title>Complete genome sequence of Corynebacterium casei LMG S-19264T (=DSM 44701T), isolated from a smear-ripened cheese.</title>
        <authorList>
            <consortium name="US DOE Joint Genome Institute (JGI-PGF)"/>
            <person name="Walter F."/>
            <person name="Albersmeier A."/>
            <person name="Kalinowski J."/>
            <person name="Ruckert C."/>
        </authorList>
    </citation>
    <scope>NUCLEOTIDE SEQUENCE</scope>
    <source>
        <strain evidence="1">CGMCC 1.10749</strain>
    </source>
</reference>
<proteinExistence type="predicted"/>
<dbReference type="EMBL" id="BMEA01000001">
    <property type="protein sequence ID" value="GGB71514.1"/>
    <property type="molecule type" value="Genomic_DNA"/>
</dbReference>
<accession>A0A8H9KRA3</accession>
<gene>
    <name evidence="1" type="ORF">GCM10011314_08600</name>
</gene>
<dbReference type="Proteomes" id="UP000628079">
    <property type="component" value="Unassembled WGS sequence"/>
</dbReference>
<reference evidence="1" key="2">
    <citation type="submission" date="2020-09" db="EMBL/GenBank/DDBJ databases">
        <authorList>
            <person name="Sun Q."/>
            <person name="Zhou Y."/>
        </authorList>
    </citation>
    <scope>NUCLEOTIDE SEQUENCE</scope>
    <source>
        <strain evidence="1">CGMCC 1.10749</strain>
    </source>
</reference>
<evidence type="ECO:0000313" key="1">
    <source>
        <dbReference type="EMBL" id="GGB71514.1"/>
    </source>
</evidence>
<sequence>MPTTTSGQISVTPVRILTSAPLEDIAAALRDARYTGEPGTRGWGSVRDDTDQLIGQVLRNRPTGGRPEPVLESEDYPDQVRARLYWDEPDRTLERVFGVEADSRVTARLRAADITFAEGVEDGEVLGLLGERNDTRLRAHVIPAVEDLLQSVDDSAAVMRDSNDLEFGDDDFFRWILYRATHDPQLNDDLEVVNVRSMSNQDMAYRPTNMSRGVEMDRPELLALLAGTLNRFGPAKFVVWSEALSLRASLEVTASGQFSIYRGQSEYDLALDEEMTHEEEGLKLLQDTAFELLPELKRVHSADSEWRRTNRQAFTQEARDLLRDILARL</sequence>
<dbReference type="AlphaFoldDB" id="A0A8H9KRA3"/>
<organism evidence="1 2">
    <name type="scientific">Knoellia flava</name>
    <dbReference type="NCBI Taxonomy" id="913969"/>
    <lineage>
        <taxon>Bacteria</taxon>
        <taxon>Bacillati</taxon>
        <taxon>Actinomycetota</taxon>
        <taxon>Actinomycetes</taxon>
        <taxon>Micrococcales</taxon>
        <taxon>Intrasporangiaceae</taxon>
        <taxon>Knoellia</taxon>
    </lineage>
</organism>
<evidence type="ECO:0000313" key="2">
    <source>
        <dbReference type="Proteomes" id="UP000628079"/>
    </source>
</evidence>
<protein>
    <submittedName>
        <fullName evidence="1">Uncharacterized protein</fullName>
    </submittedName>
</protein>